<keyword evidence="2" id="KW-1185">Reference proteome</keyword>
<reference evidence="1 2" key="1">
    <citation type="submission" date="2019-05" db="EMBL/GenBank/DDBJ databases">
        <authorList>
            <consortium name="Science for Life Laboratories"/>
        </authorList>
    </citation>
    <scope>NUCLEOTIDE SEQUENCE [LARGE SCALE GENOMIC DNA]</scope>
    <source>
        <strain evidence="1">Soil9</strain>
    </source>
</reference>
<dbReference type="AlphaFoldDB" id="A0A6P2D3X0"/>
<dbReference type="EMBL" id="LR593886">
    <property type="protein sequence ID" value="VTR94090.1"/>
    <property type="molecule type" value="Genomic_DNA"/>
</dbReference>
<evidence type="ECO:0000313" key="1">
    <source>
        <dbReference type="EMBL" id="VTR94090.1"/>
    </source>
</evidence>
<evidence type="ECO:0000313" key="2">
    <source>
        <dbReference type="Proteomes" id="UP000464178"/>
    </source>
</evidence>
<gene>
    <name evidence="1" type="ORF">SOIL9_36240</name>
</gene>
<accession>A0A6P2D3X0</accession>
<dbReference type="KEGG" id="gms:SOIL9_36240"/>
<protein>
    <submittedName>
        <fullName evidence="1">Uncharacterized protein</fullName>
    </submittedName>
</protein>
<name>A0A6P2D3X0_9BACT</name>
<organism evidence="1 2">
    <name type="scientific">Gemmata massiliana</name>
    <dbReference type="NCBI Taxonomy" id="1210884"/>
    <lineage>
        <taxon>Bacteria</taxon>
        <taxon>Pseudomonadati</taxon>
        <taxon>Planctomycetota</taxon>
        <taxon>Planctomycetia</taxon>
        <taxon>Gemmatales</taxon>
        <taxon>Gemmataceae</taxon>
        <taxon>Gemmata</taxon>
    </lineage>
</organism>
<proteinExistence type="predicted"/>
<sequence length="118" mass="13587">MLPTEHDCVPICWNFSKEVGELFLKIRHESHVVFQDTNLLALLFDRVRQNTHMAEPTSPSASPFLPYGRYLDSASIYRLEHLGLNANPSALFERFRKSIRSFLKIYQIVVAKQSSAFS</sequence>
<dbReference type="Proteomes" id="UP000464178">
    <property type="component" value="Chromosome"/>
</dbReference>